<dbReference type="GO" id="GO:0006487">
    <property type="term" value="P:protein N-linked glycosylation"/>
    <property type="evidence" value="ECO:0007669"/>
    <property type="project" value="TreeGrafter"/>
</dbReference>
<comment type="similarity">
    <text evidence="1">Belongs to the glycosyltransferase 34 family.</text>
</comment>
<comment type="caution">
    <text evidence="5">The sequence shown here is derived from an EMBL/GenBank/DDBJ whole genome shotgun (WGS) entry which is preliminary data.</text>
</comment>
<accession>A0A8H6VM78</accession>
<proteinExistence type="inferred from homology"/>
<evidence type="ECO:0000256" key="2">
    <source>
        <dbReference type="ARBA" id="ARBA00022676"/>
    </source>
</evidence>
<dbReference type="PANTHER" id="PTHR31306">
    <property type="entry name" value="ALPHA-1,6-MANNOSYLTRANSFERASE MNN11-RELATED"/>
    <property type="match status" value="1"/>
</dbReference>
<dbReference type="InterPro" id="IPR029044">
    <property type="entry name" value="Nucleotide-diphossugar_trans"/>
</dbReference>
<keyword evidence="4" id="KW-0472">Membrane</keyword>
<keyword evidence="3 5" id="KW-0808">Transferase</keyword>
<organism evidence="5 6">
    <name type="scientific">Pseudocercospora fuligena</name>
    <dbReference type="NCBI Taxonomy" id="685502"/>
    <lineage>
        <taxon>Eukaryota</taxon>
        <taxon>Fungi</taxon>
        <taxon>Dikarya</taxon>
        <taxon>Ascomycota</taxon>
        <taxon>Pezizomycotina</taxon>
        <taxon>Dothideomycetes</taxon>
        <taxon>Dothideomycetidae</taxon>
        <taxon>Mycosphaerellales</taxon>
        <taxon>Mycosphaerellaceae</taxon>
        <taxon>Pseudocercospora</taxon>
    </lineage>
</organism>
<feature type="transmembrane region" description="Helical" evidence="4">
    <location>
        <begin position="12"/>
        <end position="31"/>
    </location>
</feature>
<dbReference type="GO" id="GO:0016757">
    <property type="term" value="F:glycosyltransferase activity"/>
    <property type="evidence" value="ECO:0007669"/>
    <property type="project" value="UniProtKB-KW"/>
</dbReference>
<keyword evidence="4" id="KW-0812">Transmembrane</keyword>
<sequence>MSMPRPPGPVRYVSRCLLILLAISFATYLIIHLTYTVDDQIHGYDKDVSDRPSKYAIVCMTNRATSYDDIPIQNKIYYARTHGYDLLWDFDYTTPYPKVWDKIYNTRHAALSKKYSWIWALDLDALITNTTIRLEDIVANSLRYGEDQDSKKPSSVQIIITKDHEPINLGSVIFRSSPWIIDFISKWSSRYGTICPQNDAEPLCNEQEILRDMLAINAEGVRDHTVIVPQRWMNSYAEELNQYLDPKDGGRVWEKGDFVIHFAGASWWLKEEEDPVGMLMRKYHEMVVYPEIPGKEEE</sequence>
<evidence type="ECO:0000313" key="5">
    <source>
        <dbReference type="EMBL" id="KAF7196945.1"/>
    </source>
</evidence>
<evidence type="ECO:0000256" key="3">
    <source>
        <dbReference type="ARBA" id="ARBA00022679"/>
    </source>
</evidence>
<protein>
    <submittedName>
        <fullName evidence="5">Putative alpha-1,2-galactosyltransferase gmh2</fullName>
    </submittedName>
</protein>
<keyword evidence="2 5" id="KW-0328">Glycosyltransferase</keyword>
<dbReference type="InterPro" id="IPR008630">
    <property type="entry name" value="Glyco_trans_34"/>
</dbReference>
<gene>
    <name evidence="5" type="ORF">HII31_01863</name>
</gene>
<dbReference type="OrthoDB" id="205108at2759"/>
<keyword evidence="4" id="KW-1133">Transmembrane helix</keyword>
<evidence type="ECO:0000256" key="1">
    <source>
        <dbReference type="ARBA" id="ARBA00005664"/>
    </source>
</evidence>
<dbReference type="Proteomes" id="UP000660729">
    <property type="component" value="Unassembled WGS sequence"/>
</dbReference>
<evidence type="ECO:0000256" key="4">
    <source>
        <dbReference type="SAM" id="Phobius"/>
    </source>
</evidence>
<dbReference type="GO" id="GO:0000139">
    <property type="term" value="C:Golgi membrane"/>
    <property type="evidence" value="ECO:0007669"/>
    <property type="project" value="TreeGrafter"/>
</dbReference>
<reference evidence="5" key="1">
    <citation type="submission" date="2020-04" db="EMBL/GenBank/DDBJ databases">
        <title>Draft genome resource of the tomato pathogen Pseudocercospora fuligena.</title>
        <authorList>
            <person name="Zaccaron A."/>
        </authorList>
    </citation>
    <scope>NUCLEOTIDE SEQUENCE</scope>
    <source>
        <strain evidence="5">PF001</strain>
    </source>
</reference>
<dbReference type="Gene3D" id="3.90.550.10">
    <property type="entry name" value="Spore Coat Polysaccharide Biosynthesis Protein SpsA, Chain A"/>
    <property type="match status" value="1"/>
</dbReference>
<dbReference type="Pfam" id="PF05637">
    <property type="entry name" value="Glyco_transf_34"/>
    <property type="match status" value="1"/>
</dbReference>
<evidence type="ECO:0000313" key="6">
    <source>
        <dbReference type="Proteomes" id="UP000660729"/>
    </source>
</evidence>
<name>A0A8H6VM78_9PEZI</name>
<dbReference type="PANTHER" id="PTHR31306:SF5">
    <property type="entry name" value="ALPHA-1,6-MANNOSYLTRANSFERASE MNN10-RELATED"/>
    <property type="match status" value="1"/>
</dbReference>
<dbReference type="EMBL" id="JABCIY010000022">
    <property type="protein sequence ID" value="KAF7196945.1"/>
    <property type="molecule type" value="Genomic_DNA"/>
</dbReference>
<dbReference type="AlphaFoldDB" id="A0A8H6VM78"/>
<keyword evidence="6" id="KW-1185">Reference proteome</keyword>